<proteinExistence type="predicted"/>
<evidence type="ECO:0000256" key="4">
    <source>
        <dbReference type="SAM" id="MobiDB-lite"/>
    </source>
</evidence>
<dbReference type="PANTHER" id="PTHR15427">
    <property type="entry name" value="EMILIN ELASTIN MICROFIBRIL INTERFACE-LOCATED PROTEIN ELASTIN MICROFIBRIL INTERFACER"/>
    <property type="match status" value="1"/>
</dbReference>
<sequence>MGPPGPAGAFGPAGSKGAPGAAGPAGPAGTPGPAGAIGSTGVVGPLGAAGPAGAAGTVGPPAPSVLFRAISATVEVGLGTTVVPYTTEVYDLQNGVAANNYNPATSTFTAPLAGVYRFEAPSFMGVTPPASAVVALVSSSGAPPIERWVGMSNASPIADFYDASVSGDFLLAAGQTVNVEITVLVGGPVGINSLLNSFSGGLVSLLAP</sequence>
<evidence type="ECO:0000259" key="5">
    <source>
        <dbReference type="PROSITE" id="PS50871"/>
    </source>
</evidence>
<reference evidence="6" key="1">
    <citation type="journal article" date="2018" name="Nat. Commun.">
        <title>Diversity and evolution of the emerging Pandoraviridae family.</title>
        <authorList>
            <person name="Legendre M."/>
            <person name="Fabre E."/>
            <person name="Poirot O."/>
            <person name="Jeudy S."/>
            <person name="Lartigue A."/>
            <person name="Alempic J.M."/>
            <person name="Beucher L."/>
            <person name="Philippe N."/>
            <person name="Bertaux L."/>
            <person name="Christo-Foroux E."/>
            <person name="Labadie K."/>
            <person name="Coute Y."/>
            <person name="Abergel C."/>
            <person name="Claverie J.M."/>
        </authorList>
    </citation>
    <scope>NUCLEOTIDE SEQUENCE [LARGE SCALE GENOMIC DNA]</scope>
    <source>
        <strain evidence="6">Macleodensis</strain>
    </source>
</reference>
<dbReference type="PROSITE" id="PS50871">
    <property type="entry name" value="C1Q"/>
    <property type="match status" value="1"/>
</dbReference>
<dbReference type="Proteomes" id="UP000249758">
    <property type="component" value="Segment"/>
</dbReference>
<evidence type="ECO:0000256" key="3">
    <source>
        <dbReference type="ARBA" id="ARBA00022729"/>
    </source>
</evidence>
<comment type="subcellular location">
    <subcellularLocation>
        <location evidence="1">Secreted</location>
    </subcellularLocation>
</comment>
<dbReference type="InterPro" id="IPR008160">
    <property type="entry name" value="Collagen"/>
</dbReference>
<dbReference type="EMBL" id="MG011691">
    <property type="protein sequence ID" value="AVK76820.1"/>
    <property type="molecule type" value="Genomic_DNA"/>
</dbReference>
<dbReference type="RefSeq" id="YP_009480816.1">
    <property type="nucleotide sequence ID" value="NC_037665.1"/>
</dbReference>
<name>A0A2U7UER8_9VIRU</name>
<dbReference type="GeneID" id="36841275"/>
<dbReference type="InterPro" id="IPR001073">
    <property type="entry name" value="C1q_dom"/>
</dbReference>
<feature type="domain" description="C1q" evidence="5">
    <location>
        <begin position="60"/>
        <end position="208"/>
    </location>
</feature>
<dbReference type="KEGG" id="vg:36841275"/>
<evidence type="ECO:0000313" key="6">
    <source>
        <dbReference type="EMBL" id="AVK76820.1"/>
    </source>
</evidence>
<accession>A0A2U7UER8</accession>
<dbReference type="PANTHER" id="PTHR15427:SF33">
    <property type="entry name" value="COLLAGEN IV NC1 DOMAIN-CONTAINING PROTEIN"/>
    <property type="match status" value="1"/>
</dbReference>
<evidence type="ECO:0000256" key="1">
    <source>
        <dbReference type="ARBA" id="ARBA00004613"/>
    </source>
</evidence>
<organism evidence="6">
    <name type="scientific">Pandoravirus macleodensis</name>
    <dbReference type="NCBI Taxonomy" id="2107707"/>
    <lineage>
        <taxon>Viruses</taxon>
        <taxon>Pandoravirus</taxon>
    </lineage>
</organism>
<dbReference type="InterPro" id="IPR050392">
    <property type="entry name" value="Collagen/C1q_domain"/>
</dbReference>
<feature type="compositionally biased region" description="Low complexity" evidence="4">
    <location>
        <begin position="7"/>
        <end position="33"/>
    </location>
</feature>
<dbReference type="SUPFAM" id="SSF49842">
    <property type="entry name" value="TNF-like"/>
    <property type="match status" value="1"/>
</dbReference>
<evidence type="ECO:0000256" key="2">
    <source>
        <dbReference type="ARBA" id="ARBA00022525"/>
    </source>
</evidence>
<gene>
    <name evidence="6" type="ORF">pmac_cds_132</name>
</gene>
<dbReference type="Pfam" id="PF01391">
    <property type="entry name" value="Collagen"/>
    <property type="match status" value="1"/>
</dbReference>
<keyword evidence="2" id="KW-0964">Secreted</keyword>
<feature type="region of interest" description="Disordered" evidence="4">
    <location>
        <begin position="1"/>
        <end position="33"/>
    </location>
</feature>
<protein>
    <submittedName>
        <fullName evidence="6">Complement C1q subcomponent subunit B</fullName>
    </submittedName>
</protein>
<keyword evidence="3" id="KW-0732">Signal</keyword>
<dbReference type="InterPro" id="IPR008983">
    <property type="entry name" value="Tumour_necrosis_fac-like_dom"/>
</dbReference>
<dbReference type="Gene3D" id="2.60.120.40">
    <property type="match status" value="1"/>
</dbReference>